<feature type="region of interest" description="Disordered" evidence="2">
    <location>
        <begin position="455"/>
        <end position="494"/>
    </location>
</feature>
<dbReference type="OMA" id="NDHAQGE"/>
<dbReference type="GO" id="GO:0008270">
    <property type="term" value="F:zinc ion binding"/>
    <property type="evidence" value="ECO:0007669"/>
    <property type="project" value="UniProtKB-KW"/>
</dbReference>
<keyword evidence="1" id="KW-0862">Zinc</keyword>
<dbReference type="PANTHER" id="PTHR36055">
    <property type="entry name" value="C2H2-LIKE ZINC FINGER PROTEIN"/>
    <property type="match status" value="1"/>
</dbReference>
<dbReference type="HOGENOM" id="CLU_414704_0_0_1"/>
<feature type="region of interest" description="Disordered" evidence="2">
    <location>
        <begin position="321"/>
        <end position="387"/>
    </location>
</feature>
<reference evidence="4 5" key="1">
    <citation type="journal article" date="2011" name="Science">
        <title>The Selaginella genome identifies genetic changes associated with the evolution of vascular plants.</title>
        <authorList>
            <person name="Banks J.A."/>
            <person name="Nishiyama T."/>
            <person name="Hasebe M."/>
            <person name="Bowman J.L."/>
            <person name="Gribskov M."/>
            <person name="dePamphilis C."/>
            <person name="Albert V.A."/>
            <person name="Aono N."/>
            <person name="Aoyama T."/>
            <person name="Ambrose B.A."/>
            <person name="Ashton N.W."/>
            <person name="Axtell M.J."/>
            <person name="Barker E."/>
            <person name="Barker M.S."/>
            <person name="Bennetzen J.L."/>
            <person name="Bonawitz N.D."/>
            <person name="Chapple C."/>
            <person name="Cheng C."/>
            <person name="Correa L.G."/>
            <person name="Dacre M."/>
            <person name="DeBarry J."/>
            <person name="Dreyer I."/>
            <person name="Elias M."/>
            <person name="Engstrom E.M."/>
            <person name="Estelle M."/>
            <person name="Feng L."/>
            <person name="Finet C."/>
            <person name="Floyd S.K."/>
            <person name="Frommer W.B."/>
            <person name="Fujita T."/>
            <person name="Gramzow L."/>
            <person name="Gutensohn M."/>
            <person name="Harholt J."/>
            <person name="Hattori M."/>
            <person name="Heyl A."/>
            <person name="Hirai T."/>
            <person name="Hiwatashi Y."/>
            <person name="Ishikawa M."/>
            <person name="Iwata M."/>
            <person name="Karol K.G."/>
            <person name="Koehler B."/>
            <person name="Kolukisaoglu U."/>
            <person name="Kubo M."/>
            <person name="Kurata T."/>
            <person name="Lalonde S."/>
            <person name="Li K."/>
            <person name="Li Y."/>
            <person name="Litt A."/>
            <person name="Lyons E."/>
            <person name="Manning G."/>
            <person name="Maruyama T."/>
            <person name="Michael T.P."/>
            <person name="Mikami K."/>
            <person name="Miyazaki S."/>
            <person name="Morinaga S."/>
            <person name="Murata T."/>
            <person name="Mueller-Roeber B."/>
            <person name="Nelson D.R."/>
            <person name="Obara M."/>
            <person name="Oguri Y."/>
            <person name="Olmstead R.G."/>
            <person name="Onodera N."/>
            <person name="Petersen B.L."/>
            <person name="Pils B."/>
            <person name="Prigge M."/>
            <person name="Rensing S.A."/>
            <person name="Riano-Pachon D.M."/>
            <person name="Roberts A.W."/>
            <person name="Sato Y."/>
            <person name="Scheller H.V."/>
            <person name="Schulz B."/>
            <person name="Schulz C."/>
            <person name="Shakirov E.V."/>
            <person name="Shibagaki N."/>
            <person name="Shinohara N."/>
            <person name="Shippen D.E."/>
            <person name="Soerensen I."/>
            <person name="Sotooka R."/>
            <person name="Sugimoto N."/>
            <person name="Sugita M."/>
            <person name="Sumikawa N."/>
            <person name="Tanurdzic M."/>
            <person name="Theissen G."/>
            <person name="Ulvskov P."/>
            <person name="Wakazuki S."/>
            <person name="Weng J.K."/>
            <person name="Willats W.W."/>
            <person name="Wipf D."/>
            <person name="Wolf P.G."/>
            <person name="Yang L."/>
            <person name="Zimmer A.D."/>
            <person name="Zhu Q."/>
            <person name="Mitros T."/>
            <person name="Hellsten U."/>
            <person name="Loque D."/>
            <person name="Otillar R."/>
            <person name="Salamov A."/>
            <person name="Schmutz J."/>
            <person name="Shapiro H."/>
            <person name="Lindquist E."/>
            <person name="Lucas S."/>
            <person name="Rokhsar D."/>
            <person name="Grigoriev I.V."/>
        </authorList>
    </citation>
    <scope>NUCLEOTIDE SEQUENCE [LARGE SCALE GENOMIC DNA]</scope>
</reference>
<feature type="region of interest" description="Disordered" evidence="2">
    <location>
        <begin position="418"/>
        <end position="442"/>
    </location>
</feature>
<keyword evidence="1" id="KW-0479">Metal-binding</keyword>
<proteinExistence type="predicted"/>
<organism evidence="5">
    <name type="scientific">Selaginella moellendorffii</name>
    <name type="common">Spikemoss</name>
    <dbReference type="NCBI Taxonomy" id="88036"/>
    <lineage>
        <taxon>Eukaryota</taxon>
        <taxon>Viridiplantae</taxon>
        <taxon>Streptophyta</taxon>
        <taxon>Embryophyta</taxon>
        <taxon>Tracheophyta</taxon>
        <taxon>Lycopodiopsida</taxon>
        <taxon>Selaginellales</taxon>
        <taxon>Selaginellaceae</taxon>
        <taxon>Selaginella</taxon>
    </lineage>
</organism>
<evidence type="ECO:0000256" key="1">
    <source>
        <dbReference type="PROSITE-ProRule" id="PRU00042"/>
    </source>
</evidence>
<dbReference type="EMBL" id="GL377569">
    <property type="protein sequence ID" value="EFJ34683.1"/>
    <property type="molecule type" value="Genomic_DNA"/>
</dbReference>
<dbReference type="PANTHER" id="PTHR36055:SF1">
    <property type="entry name" value="C2H2-LIKE ZINC FINGER PROTEIN"/>
    <property type="match status" value="1"/>
</dbReference>
<gene>
    <name evidence="4" type="ORF">SELMODRAFT_405526</name>
</gene>
<evidence type="ECO:0000256" key="2">
    <source>
        <dbReference type="SAM" id="MobiDB-lite"/>
    </source>
</evidence>
<feature type="region of interest" description="Disordered" evidence="2">
    <location>
        <begin position="542"/>
        <end position="662"/>
    </location>
</feature>
<accession>D8QYV6</accession>
<sequence length="662" mass="72074">MDRFGEGKLPQGLRGDSRSESLWSGVGVERGVSGLGNGFKLLRVPQAFLALLRGDYELNGLFPTTWFVPTGIQTHKCDKCVREFFSPFNCRRHMRFHRKTLHPDKDELSKQRDAIGQFWAQLSPAQASEILSLKSSRVDEITGTNIEQALQKHMQMSGVAYLTQAYFRAGRQLEDIRVNAAANVPSEVLFKVLDDASEKTFLIGGTSVAVARYVYQKDPPHGEEKNAIATLAFLIEDNLVLSAGFCIKTVMDKKALDIQRALVEEEEAAQKKRERELERKRLKKQRQREKRAGGNPPDTGIQNDDTDLQQDVESAAVGGFSSLATGAEDSDVEKVETGTARWAEEPDNSQEEFTVSRPQRRRFVVHTQAEQKQSSFPKYKPRYTRGNRGANVGANGYTCWTRKNNADNVCDASTAIEADSNPDGILNDHAQGETIPGEKLTGAGEAEQRFDSLEKELLTPVSSKGDGGTKAAEDEMPAAEECSLENQTPASAECEATATGDEQEFARVAEACMAFLVDRWRKAISDPEAVVFAVLEESLADGETPEVQKLEAGPEGGVDGHPEVDKAGNGEADKEEAPDASEVAGSVGNSLESGGVASVGNLEAGNAEESSSGGNVLGLRGGVKGEEEKRLDGRNGTCNKKAGSNKWKKGKASEQRYLPKKQ</sequence>
<evidence type="ECO:0000313" key="5">
    <source>
        <dbReference type="Proteomes" id="UP000001514"/>
    </source>
</evidence>
<dbReference type="InParanoid" id="D8QYV6"/>
<dbReference type="STRING" id="88036.D8QYV6"/>
<dbReference type="AlphaFoldDB" id="D8QYV6"/>
<dbReference type="eggNOG" id="ENOG502QSEZ">
    <property type="taxonomic scope" value="Eukaryota"/>
</dbReference>
<protein>
    <recommendedName>
        <fullName evidence="3">C2H2-type domain-containing protein</fullName>
    </recommendedName>
</protein>
<dbReference type="PROSITE" id="PS00028">
    <property type="entry name" value="ZINC_FINGER_C2H2_1"/>
    <property type="match status" value="1"/>
</dbReference>
<dbReference type="InterPro" id="IPR013087">
    <property type="entry name" value="Znf_C2H2_type"/>
</dbReference>
<feature type="compositionally biased region" description="Basic and acidic residues" evidence="2">
    <location>
        <begin position="268"/>
        <end position="279"/>
    </location>
</feature>
<dbReference type="KEGG" id="smo:SELMODRAFT_405526"/>
<feature type="compositionally biased region" description="Basic and acidic residues" evidence="2">
    <location>
        <begin position="623"/>
        <end position="633"/>
    </location>
</feature>
<dbReference type="Proteomes" id="UP000001514">
    <property type="component" value="Unassembled WGS sequence"/>
</dbReference>
<feature type="region of interest" description="Disordered" evidence="2">
    <location>
        <begin position="268"/>
        <end position="305"/>
    </location>
</feature>
<feature type="compositionally biased region" description="Basic and acidic residues" evidence="2">
    <location>
        <begin position="558"/>
        <end position="577"/>
    </location>
</feature>
<keyword evidence="5" id="KW-1185">Reference proteome</keyword>
<keyword evidence="1" id="KW-0863">Zinc-finger</keyword>
<evidence type="ECO:0000259" key="3">
    <source>
        <dbReference type="PROSITE" id="PS50157"/>
    </source>
</evidence>
<name>D8QYV6_SELML</name>
<dbReference type="Gramene" id="EFJ34683">
    <property type="protein sequence ID" value="EFJ34683"/>
    <property type="gene ID" value="SELMODRAFT_405526"/>
</dbReference>
<evidence type="ECO:0000313" key="4">
    <source>
        <dbReference type="EMBL" id="EFJ34683.1"/>
    </source>
</evidence>
<feature type="domain" description="C2H2-type" evidence="3">
    <location>
        <begin position="75"/>
        <end position="97"/>
    </location>
</feature>
<feature type="compositionally biased region" description="Basic residues" evidence="2">
    <location>
        <begin position="280"/>
        <end position="289"/>
    </location>
</feature>
<dbReference type="PROSITE" id="PS50157">
    <property type="entry name" value="ZINC_FINGER_C2H2_2"/>
    <property type="match status" value="1"/>
</dbReference>